<feature type="non-terminal residue" evidence="1">
    <location>
        <position position="1"/>
    </location>
</feature>
<comment type="caution">
    <text evidence="1">The sequence shown here is derived from an EMBL/GenBank/DDBJ whole genome shotgun (WGS) entry which is preliminary data.</text>
</comment>
<dbReference type="AlphaFoldDB" id="A0A8S0PRJ0"/>
<proteinExistence type="predicted"/>
<organism evidence="1 2">
    <name type="scientific">Olea europaea subsp. europaea</name>
    <dbReference type="NCBI Taxonomy" id="158383"/>
    <lineage>
        <taxon>Eukaryota</taxon>
        <taxon>Viridiplantae</taxon>
        <taxon>Streptophyta</taxon>
        <taxon>Embryophyta</taxon>
        <taxon>Tracheophyta</taxon>
        <taxon>Spermatophyta</taxon>
        <taxon>Magnoliopsida</taxon>
        <taxon>eudicotyledons</taxon>
        <taxon>Gunneridae</taxon>
        <taxon>Pentapetalae</taxon>
        <taxon>asterids</taxon>
        <taxon>lamiids</taxon>
        <taxon>Lamiales</taxon>
        <taxon>Oleaceae</taxon>
        <taxon>Oleeae</taxon>
        <taxon>Olea</taxon>
    </lineage>
</organism>
<evidence type="ECO:0000313" key="2">
    <source>
        <dbReference type="Proteomes" id="UP000594638"/>
    </source>
</evidence>
<feature type="non-terminal residue" evidence="1">
    <location>
        <position position="114"/>
    </location>
</feature>
<name>A0A8S0PRJ0_OLEEU</name>
<accession>A0A8S0PRJ0</accession>
<sequence>RKTRIFISGSFGRPVVVRLTLHSLQCFYHNFFSRYPIEFMHFSIQYLDRWFLVFCLNLLTYHTLLHVQPYTSFHIFSTKMYLEDLDTFSYHRDVWCTGWTELLSISRFSRLHSL</sequence>
<evidence type="ECO:0000313" key="1">
    <source>
        <dbReference type="EMBL" id="CAA2955358.1"/>
    </source>
</evidence>
<dbReference type="Proteomes" id="UP000594638">
    <property type="component" value="Unassembled WGS sequence"/>
</dbReference>
<protein>
    <submittedName>
        <fullName evidence="1">Uncharacterized protein</fullName>
    </submittedName>
</protein>
<reference evidence="1 2" key="1">
    <citation type="submission" date="2019-12" db="EMBL/GenBank/DDBJ databases">
        <authorList>
            <person name="Alioto T."/>
            <person name="Alioto T."/>
            <person name="Gomez Garrido J."/>
        </authorList>
    </citation>
    <scope>NUCLEOTIDE SEQUENCE [LARGE SCALE GENOMIC DNA]</scope>
</reference>
<gene>
    <name evidence="1" type="ORF">OLEA9_A107807</name>
</gene>
<keyword evidence="2" id="KW-1185">Reference proteome</keyword>
<dbReference type="EMBL" id="CACTIH010000146">
    <property type="protein sequence ID" value="CAA2955358.1"/>
    <property type="molecule type" value="Genomic_DNA"/>
</dbReference>
<dbReference type="Gramene" id="OE9A107807T1">
    <property type="protein sequence ID" value="OE9A107807C1"/>
    <property type="gene ID" value="OE9A107807"/>
</dbReference>